<accession>A0ABY7CWK5</accession>
<keyword evidence="2" id="KW-1185">Reference proteome</keyword>
<dbReference type="GeneID" id="77801310"/>
<organism evidence="1 2">
    <name type="scientific">Puccinia triticina</name>
    <dbReference type="NCBI Taxonomy" id="208348"/>
    <lineage>
        <taxon>Eukaryota</taxon>
        <taxon>Fungi</taxon>
        <taxon>Dikarya</taxon>
        <taxon>Basidiomycota</taxon>
        <taxon>Pucciniomycotina</taxon>
        <taxon>Pucciniomycetes</taxon>
        <taxon>Pucciniales</taxon>
        <taxon>Pucciniaceae</taxon>
        <taxon>Puccinia</taxon>
    </lineage>
</organism>
<dbReference type="EMBL" id="CP110430">
    <property type="protein sequence ID" value="WAQ88837.1"/>
    <property type="molecule type" value="Genomic_DNA"/>
</dbReference>
<dbReference type="Proteomes" id="UP001164743">
    <property type="component" value="Chromosome 10A"/>
</dbReference>
<proteinExistence type="predicted"/>
<sequence>MDLGDTKAKNRNAPQLFLQFHSHPAATPDLSQLATYQNNCCLGIQTHLCDLLPPSDCHLGTKGILLRKDLSNTLLLRTVHPEAQRKPPSHC</sequence>
<reference evidence="1" key="1">
    <citation type="submission" date="2022-10" db="EMBL/GenBank/DDBJ databases">
        <title>Puccinia triticina Genome sequencing and assembly.</title>
        <authorList>
            <person name="Li C."/>
        </authorList>
    </citation>
    <scope>NUCLEOTIDE SEQUENCE</scope>
    <source>
        <strain evidence="1">Pt15</strain>
    </source>
</reference>
<protein>
    <submittedName>
        <fullName evidence="1">Uncharacterized protein</fullName>
    </submittedName>
</protein>
<evidence type="ECO:0000313" key="1">
    <source>
        <dbReference type="EMBL" id="WAQ88837.1"/>
    </source>
</evidence>
<gene>
    <name evidence="1" type="ORF">PtA15_10A257</name>
</gene>
<name>A0ABY7CWK5_9BASI</name>
<dbReference type="RefSeq" id="XP_053024392.1">
    <property type="nucleotide sequence ID" value="XM_053160415.1"/>
</dbReference>
<evidence type="ECO:0000313" key="2">
    <source>
        <dbReference type="Proteomes" id="UP001164743"/>
    </source>
</evidence>